<keyword evidence="4" id="KW-1185">Reference proteome</keyword>
<sequence length="260" mass="30343">MVNIDRDKLIGHINNLEDKEEIKRVIDKVEIVLNRYLITSTDFLNPHELNLAISVLNRFKNEVFFEIDGGYYGAENCIIYLYPHYELNIPKRDIDIFRFDSNSTIKHSDVLGSLLGLGIERKKIGDILIDKKYTYFFVKNEISNFIEISLNKISKYNISLEPVEKISTLPKKEYIYKNIFVASPRIDNIVSSFCNVSRSVAKDKIKSGDVKVNFAVEYRPHFEVNAKDLISVRKFGRFRIEEFKRKTKKGNIVLSIKYNK</sequence>
<evidence type="ECO:0000313" key="4">
    <source>
        <dbReference type="Proteomes" id="UP001549162"/>
    </source>
</evidence>
<dbReference type="Gene3D" id="3.30.1370.160">
    <property type="match status" value="1"/>
</dbReference>
<evidence type="ECO:0000313" key="3">
    <source>
        <dbReference type="EMBL" id="MET3616444.1"/>
    </source>
</evidence>
<dbReference type="InterPro" id="IPR040591">
    <property type="entry name" value="RqcP2_RBD"/>
</dbReference>
<feature type="domain" description="RNA-binding S4" evidence="2">
    <location>
        <begin position="184"/>
        <end position="241"/>
    </location>
</feature>
<reference evidence="3 4" key="1">
    <citation type="submission" date="2024-06" db="EMBL/GenBank/DDBJ databases">
        <title>Genomic Encyclopedia of Type Strains, Phase IV (KMG-IV): sequencing the most valuable type-strain genomes for metagenomic binning, comparative biology and taxonomic classification.</title>
        <authorList>
            <person name="Goeker M."/>
        </authorList>
    </citation>
    <scope>NUCLEOTIDE SEQUENCE [LARGE SCALE GENOMIC DNA]</scope>
    <source>
        <strain evidence="3 4">DSM 21460</strain>
    </source>
</reference>
<organism evidence="3 4">
    <name type="scientific">Peptoniphilus olsenii</name>
    <dbReference type="NCBI Taxonomy" id="411570"/>
    <lineage>
        <taxon>Bacteria</taxon>
        <taxon>Bacillati</taxon>
        <taxon>Bacillota</taxon>
        <taxon>Tissierellia</taxon>
        <taxon>Tissierellales</taxon>
        <taxon>Peptoniphilaceae</taxon>
        <taxon>Peptoniphilus</taxon>
    </lineage>
</organism>
<dbReference type="Gene3D" id="3.10.290.10">
    <property type="entry name" value="RNA-binding S4 domain"/>
    <property type="match status" value="1"/>
</dbReference>
<dbReference type="EMBL" id="JBEPMA010000001">
    <property type="protein sequence ID" value="MET3616444.1"/>
    <property type="molecule type" value="Genomic_DNA"/>
</dbReference>
<gene>
    <name evidence="3" type="ORF">ABID14_000064</name>
</gene>
<evidence type="ECO:0000259" key="2">
    <source>
        <dbReference type="SMART" id="SM00363"/>
    </source>
</evidence>
<dbReference type="SMART" id="SM00363">
    <property type="entry name" value="S4"/>
    <property type="match status" value="1"/>
</dbReference>
<evidence type="ECO:0000256" key="1">
    <source>
        <dbReference type="PROSITE-ProRule" id="PRU00182"/>
    </source>
</evidence>
<dbReference type="InterPro" id="IPR036986">
    <property type="entry name" value="S4_RNA-bd_sf"/>
</dbReference>
<dbReference type="Gene3D" id="3.30.70.330">
    <property type="match status" value="1"/>
</dbReference>
<dbReference type="InterPro" id="IPR012677">
    <property type="entry name" value="Nucleotide-bd_a/b_plait_sf"/>
</dbReference>
<protein>
    <submittedName>
        <fullName evidence="3">RNA-binding protein YlmH</fullName>
    </submittedName>
</protein>
<dbReference type="PROSITE" id="PS50889">
    <property type="entry name" value="S4"/>
    <property type="match status" value="1"/>
</dbReference>
<dbReference type="InterPro" id="IPR002942">
    <property type="entry name" value="S4_RNA-bd"/>
</dbReference>
<comment type="caution">
    <text evidence="3">The sequence shown here is derived from an EMBL/GenBank/DDBJ whole genome shotgun (WGS) entry which is preliminary data.</text>
</comment>
<proteinExistence type="predicted"/>
<keyword evidence="1" id="KW-0694">RNA-binding</keyword>
<dbReference type="RefSeq" id="WP_354366455.1">
    <property type="nucleotide sequence ID" value="NZ_JBEPMA010000001.1"/>
</dbReference>
<accession>A0ABV2J9H8</accession>
<dbReference type="Proteomes" id="UP001549162">
    <property type="component" value="Unassembled WGS sequence"/>
</dbReference>
<dbReference type="CDD" id="cd00165">
    <property type="entry name" value="S4"/>
    <property type="match status" value="1"/>
</dbReference>
<name>A0ABV2J9H8_9FIRM</name>
<dbReference type="Pfam" id="PF17774">
    <property type="entry name" value="YlmH_RBD"/>
    <property type="match status" value="1"/>
</dbReference>
<dbReference type="SUPFAM" id="SSF55174">
    <property type="entry name" value="Alpha-L RNA-binding motif"/>
    <property type="match status" value="1"/>
</dbReference>